<keyword evidence="2" id="KW-1185">Reference proteome</keyword>
<sequence>MKRNKGFTLIELVIVIIVLGILSATAVPKFINLQDDAKTSVLKGVKGTINDALNISYSKLAINGLEEHAKLDPDLISTWCKGCNFVYGYPGHFTAVTWGNITDGIGDGVYNTNNDDIVISYKIGGDGYVKTVFSLVDNFDPLTNELKSNNCYLEYTYLGIKGEPPEIKLYKCE</sequence>
<accession>A0A5J6WNB9</accession>
<dbReference type="PROSITE" id="PS00409">
    <property type="entry name" value="PROKAR_NTER_METHYL"/>
    <property type="match status" value="1"/>
</dbReference>
<protein>
    <submittedName>
        <fullName evidence="1">Type II secretion system protein</fullName>
    </submittedName>
</protein>
<name>A0A5J6WNB9_MORMI</name>
<dbReference type="SUPFAM" id="SSF54523">
    <property type="entry name" value="Pili subunits"/>
    <property type="match status" value="1"/>
</dbReference>
<evidence type="ECO:0000313" key="1">
    <source>
        <dbReference type="EMBL" id="QFI39477.1"/>
    </source>
</evidence>
<evidence type="ECO:0000313" key="2">
    <source>
        <dbReference type="Proteomes" id="UP000327424"/>
    </source>
</evidence>
<dbReference type="OrthoDB" id="5828185at2"/>
<dbReference type="InterPro" id="IPR045584">
    <property type="entry name" value="Pilin-like"/>
</dbReference>
<proteinExistence type="predicted"/>
<dbReference type="InterPro" id="IPR012902">
    <property type="entry name" value="N_methyl_site"/>
</dbReference>
<dbReference type="NCBIfam" id="TIGR02532">
    <property type="entry name" value="IV_pilin_GFxxxE"/>
    <property type="match status" value="1"/>
</dbReference>
<reference evidence="1 2" key="1">
    <citation type="submission" date="2019-09" db="EMBL/GenBank/DDBJ databases">
        <title>Hybrid Assembly of the complete Genome of the Deep-Sea Bacterium Moritella marina from long Nanopore and Illumina reads.</title>
        <authorList>
            <person name="Magin S."/>
            <person name="Georgoulis A."/>
            <person name="Papadimitriou K."/>
            <person name="Iliakis G."/>
            <person name="Vorgias C.E."/>
        </authorList>
    </citation>
    <scope>NUCLEOTIDE SEQUENCE [LARGE SCALE GENOMIC DNA]</scope>
    <source>
        <strain evidence="1 2">MP-1</strain>
    </source>
</reference>
<dbReference type="AlphaFoldDB" id="A0A5J6WNB9"/>
<organism evidence="1 2">
    <name type="scientific">Moritella marina ATCC 15381</name>
    <dbReference type="NCBI Taxonomy" id="1202962"/>
    <lineage>
        <taxon>Bacteria</taxon>
        <taxon>Pseudomonadati</taxon>
        <taxon>Pseudomonadota</taxon>
        <taxon>Gammaproteobacteria</taxon>
        <taxon>Alteromonadales</taxon>
        <taxon>Moritellaceae</taxon>
        <taxon>Moritella</taxon>
    </lineage>
</organism>
<dbReference type="Pfam" id="PF07963">
    <property type="entry name" value="N_methyl"/>
    <property type="match status" value="1"/>
</dbReference>
<gene>
    <name evidence="1" type="ORF">FR932_17340</name>
</gene>
<dbReference type="RefSeq" id="WP_019441264.1">
    <property type="nucleotide sequence ID" value="NZ_ALOE01000014.1"/>
</dbReference>
<dbReference type="Proteomes" id="UP000327424">
    <property type="component" value="Chromosome"/>
</dbReference>
<dbReference type="EMBL" id="CP044399">
    <property type="protein sequence ID" value="QFI39477.1"/>
    <property type="molecule type" value="Genomic_DNA"/>
</dbReference>
<dbReference type="Gene3D" id="3.30.700.10">
    <property type="entry name" value="Glycoprotein, Type 4 Pilin"/>
    <property type="match status" value="1"/>
</dbReference>
<dbReference type="KEGG" id="mmaa:FR932_17340"/>